<sequence>MYQFNISHDGIRAEISDGDEILDVFLENGEIKVKLPYDIDLQALSKDIAERGYFISTDEWDNSETQSWGEAFDKEGYYPNSIYKERGQWIFTLSPEDYQLVDPDKGEKKPVIGERFKEEFDKWYPIIKKSKIERNN</sequence>
<accession>A0A8A0RLQ7</accession>
<dbReference type="RefSeq" id="WP_206706542.1">
    <property type="nucleotide sequence ID" value="NZ_CP059066.1"/>
</dbReference>
<dbReference type="Proteomes" id="UP000662904">
    <property type="component" value="Chromosome"/>
</dbReference>
<protein>
    <submittedName>
        <fullName evidence="1">Uncharacterized protein</fullName>
    </submittedName>
</protein>
<gene>
    <name evidence="1" type="ORF">H0A61_01542</name>
</gene>
<dbReference type="KEGG" id="kme:H0A61_01542"/>
<dbReference type="AlphaFoldDB" id="A0A8A0RLQ7"/>
<name>A0A8A0RLQ7_9FIRM</name>
<evidence type="ECO:0000313" key="2">
    <source>
        <dbReference type="Proteomes" id="UP000662904"/>
    </source>
</evidence>
<proteinExistence type="predicted"/>
<keyword evidence="2" id="KW-1185">Reference proteome</keyword>
<reference evidence="1" key="1">
    <citation type="submission" date="2020-07" db="EMBL/GenBank/DDBJ databases">
        <title>Koleobacter methoxysyntrophicus gen. nov., sp. nov., a novel anaerobic bacterium isolated from deep subsurface oil field and proposal of Koleobacterales ord. nov. in the phylum Firmicutes.</title>
        <authorList>
            <person name="Sakamoto S."/>
            <person name="Tamaki H."/>
        </authorList>
    </citation>
    <scope>NUCLEOTIDE SEQUENCE</scope>
    <source>
        <strain evidence="1">NRmbB1</strain>
    </source>
</reference>
<organism evidence="1 2">
    <name type="scientific">Koleobacter methoxysyntrophicus</name>
    <dbReference type="NCBI Taxonomy" id="2751313"/>
    <lineage>
        <taxon>Bacteria</taxon>
        <taxon>Bacillati</taxon>
        <taxon>Bacillota</taxon>
        <taxon>Clostridia</taxon>
        <taxon>Koleobacterales</taxon>
        <taxon>Koleobacteraceae</taxon>
        <taxon>Koleobacter</taxon>
    </lineage>
</organism>
<evidence type="ECO:0000313" key="1">
    <source>
        <dbReference type="EMBL" id="QSQ09183.1"/>
    </source>
</evidence>
<dbReference type="EMBL" id="CP059066">
    <property type="protein sequence ID" value="QSQ09183.1"/>
    <property type="molecule type" value="Genomic_DNA"/>
</dbReference>